<gene>
    <name evidence="1" type="ORF">NARC_50164</name>
</gene>
<accession>A0A557SWK2</accession>
<organism evidence="1 2">
    <name type="scientific">Candidatus Nitrosocosmicus arcticus</name>
    <dbReference type="NCBI Taxonomy" id="2035267"/>
    <lineage>
        <taxon>Archaea</taxon>
        <taxon>Nitrososphaerota</taxon>
        <taxon>Nitrososphaeria</taxon>
        <taxon>Nitrososphaerales</taxon>
        <taxon>Nitrososphaeraceae</taxon>
        <taxon>Candidatus Nitrosocosmicus</taxon>
    </lineage>
</organism>
<dbReference type="AlphaFoldDB" id="A0A557SWK2"/>
<evidence type="ECO:0000313" key="1">
    <source>
        <dbReference type="EMBL" id="TVP40983.1"/>
    </source>
</evidence>
<dbReference type="RefSeq" id="WP_144729820.1">
    <property type="nucleotide sequence ID" value="NZ_ML675581.1"/>
</dbReference>
<evidence type="ECO:0000313" key="2">
    <source>
        <dbReference type="Proteomes" id="UP000315289"/>
    </source>
</evidence>
<dbReference type="EMBL" id="VOAH01000005">
    <property type="protein sequence ID" value="TVP40983.1"/>
    <property type="molecule type" value="Genomic_DNA"/>
</dbReference>
<protein>
    <submittedName>
        <fullName evidence="1">Uncharacterized protein</fullName>
    </submittedName>
</protein>
<proteinExistence type="predicted"/>
<dbReference type="Proteomes" id="UP000315289">
    <property type="component" value="Unassembled WGS sequence"/>
</dbReference>
<reference evidence="1 2" key="1">
    <citation type="journal article" date="2019" name="Front. Microbiol.">
        <title>Ammonia Oxidation by the Arctic Terrestrial Thaumarchaeote Candidatus Nitrosocosmicus arcticus Is Stimulated by Increasing Temperatures.</title>
        <authorList>
            <person name="Alves R.J.E."/>
            <person name="Kerou M."/>
            <person name="Zappe A."/>
            <person name="Bittner R."/>
            <person name="Abby S.S."/>
            <person name="Schmidt H.A."/>
            <person name="Pfeifer K."/>
            <person name="Schleper C."/>
        </authorList>
    </citation>
    <scope>NUCLEOTIDE SEQUENCE [LARGE SCALE GENOMIC DNA]</scope>
    <source>
        <strain evidence="1 2">Kfb</strain>
    </source>
</reference>
<name>A0A557SWK2_9ARCH</name>
<comment type="caution">
    <text evidence="1">The sequence shown here is derived from an EMBL/GenBank/DDBJ whole genome shotgun (WGS) entry which is preliminary data.</text>
</comment>
<keyword evidence="2" id="KW-1185">Reference proteome</keyword>
<sequence length="67" mass="7777">MAKSSLDNNHEQDAWSPVFVSHEPPITRERYTKIGKSLDFIEYKGTTIKEKRKKKKLSLNTLLVDTN</sequence>